<dbReference type="EMBL" id="LAZR01015955">
    <property type="protein sequence ID" value="KKM06594.1"/>
    <property type="molecule type" value="Genomic_DNA"/>
</dbReference>
<evidence type="ECO:0000259" key="1">
    <source>
        <dbReference type="SMART" id="SM00530"/>
    </source>
</evidence>
<evidence type="ECO:0000313" key="2">
    <source>
        <dbReference type="EMBL" id="KKM06594.1"/>
    </source>
</evidence>
<feature type="domain" description="HTH cro/C1-type" evidence="1">
    <location>
        <begin position="32"/>
        <end position="87"/>
    </location>
</feature>
<dbReference type="SUPFAM" id="SSF47413">
    <property type="entry name" value="lambda repressor-like DNA-binding domains"/>
    <property type="match status" value="1"/>
</dbReference>
<sequence length="94" mass="9909">MDIEEMRKAVAERDESEAAALYKKLMEQSAVAMRARLADLGISPEKAAKGALCTGATFRAAVNGRGNTSVKTLARILTALGLTADLIITVAKDS</sequence>
<dbReference type="InterPro" id="IPR001387">
    <property type="entry name" value="Cro/C1-type_HTH"/>
</dbReference>
<accession>A0A0F9H678</accession>
<dbReference type="InterPro" id="IPR010982">
    <property type="entry name" value="Lambda_DNA-bd_dom_sf"/>
</dbReference>
<organism evidence="2">
    <name type="scientific">marine sediment metagenome</name>
    <dbReference type="NCBI Taxonomy" id="412755"/>
    <lineage>
        <taxon>unclassified sequences</taxon>
        <taxon>metagenomes</taxon>
        <taxon>ecological metagenomes</taxon>
    </lineage>
</organism>
<dbReference type="SMART" id="SM00530">
    <property type="entry name" value="HTH_XRE"/>
    <property type="match status" value="1"/>
</dbReference>
<dbReference type="AlphaFoldDB" id="A0A0F9H678"/>
<protein>
    <recommendedName>
        <fullName evidence="1">HTH cro/C1-type domain-containing protein</fullName>
    </recommendedName>
</protein>
<dbReference type="GO" id="GO:0003677">
    <property type="term" value="F:DNA binding"/>
    <property type="evidence" value="ECO:0007669"/>
    <property type="project" value="InterPro"/>
</dbReference>
<reference evidence="2" key="1">
    <citation type="journal article" date="2015" name="Nature">
        <title>Complex archaea that bridge the gap between prokaryotes and eukaryotes.</title>
        <authorList>
            <person name="Spang A."/>
            <person name="Saw J.H."/>
            <person name="Jorgensen S.L."/>
            <person name="Zaremba-Niedzwiedzka K."/>
            <person name="Martijn J."/>
            <person name="Lind A.E."/>
            <person name="van Eijk R."/>
            <person name="Schleper C."/>
            <person name="Guy L."/>
            <person name="Ettema T.J."/>
        </authorList>
    </citation>
    <scope>NUCLEOTIDE SEQUENCE</scope>
</reference>
<name>A0A0F9H678_9ZZZZ</name>
<comment type="caution">
    <text evidence="2">The sequence shown here is derived from an EMBL/GenBank/DDBJ whole genome shotgun (WGS) entry which is preliminary data.</text>
</comment>
<gene>
    <name evidence="2" type="ORF">LCGC14_1742420</name>
</gene>
<proteinExistence type="predicted"/>